<name>A0ABQ0PYL4_9PROT</name>
<organism evidence="1 2">
    <name type="scientific">Acetobacter malorum DSM 14337</name>
    <dbReference type="NCBI Taxonomy" id="1307910"/>
    <lineage>
        <taxon>Bacteria</taxon>
        <taxon>Pseudomonadati</taxon>
        <taxon>Pseudomonadota</taxon>
        <taxon>Alphaproteobacteria</taxon>
        <taxon>Acetobacterales</taxon>
        <taxon>Acetobacteraceae</taxon>
        <taxon>Acetobacter</taxon>
    </lineage>
</organism>
<evidence type="ECO:0000313" key="2">
    <source>
        <dbReference type="Proteomes" id="UP001065047"/>
    </source>
</evidence>
<keyword evidence="2" id="KW-1185">Reference proteome</keyword>
<evidence type="ECO:0000313" key="1">
    <source>
        <dbReference type="EMBL" id="GBQ84811.1"/>
    </source>
</evidence>
<dbReference type="RefSeq" id="WP_156476899.1">
    <property type="nucleotide sequence ID" value="NZ_BAPF01000050.1"/>
</dbReference>
<gene>
    <name evidence="1" type="ORF">AA14337_2919</name>
</gene>
<reference evidence="1" key="1">
    <citation type="submission" date="2013-04" db="EMBL/GenBank/DDBJ databases">
        <title>The genome sequencing project of 58 acetic acid bacteria.</title>
        <authorList>
            <person name="Okamoto-Kainuma A."/>
            <person name="Ishikawa M."/>
            <person name="Umino S."/>
            <person name="Koizumi Y."/>
            <person name="Shiwa Y."/>
            <person name="Yoshikawa H."/>
            <person name="Matsutani M."/>
            <person name="Matsushita K."/>
        </authorList>
    </citation>
    <scope>NUCLEOTIDE SEQUENCE</scope>
    <source>
        <strain evidence="1">DSM 14337</strain>
    </source>
</reference>
<dbReference type="Proteomes" id="UP001065047">
    <property type="component" value="Unassembled WGS sequence"/>
</dbReference>
<comment type="caution">
    <text evidence="1">The sequence shown here is derived from an EMBL/GenBank/DDBJ whole genome shotgun (WGS) entry which is preliminary data.</text>
</comment>
<protein>
    <recommendedName>
        <fullName evidence="3">HicB family protein</fullName>
    </recommendedName>
</protein>
<sequence>MSQQTNGRYAVGSLSCDDTVTGFWGEDLDDGRHLPRRFDSENEANAAIREMADKTMEAYRRGDMASPSSIDDFTVVDASDPVIATMLDEAFPDLVQDAPSVSPEEQPTP</sequence>
<dbReference type="GeneID" id="47230191"/>
<dbReference type="EMBL" id="BAPF01000050">
    <property type="protein sequence ID" value="GBQ84811.1"/>
    <property type="molecule type" value="Genomic_DNA"/>
</dbReference>
<proteinExistence type="predicted"/>
<accession>A0ABQ0PYL4</accession>
<evidence type="ECO:0008006" key="3">
    <source>
        <dbReference type="Google" id="ProtNLM"/>
    </source>
</evidence>